<organism evidence="1 2">
    <name type="scientific">Cetraspora pellucida</name>
    <dbReference type="NCBI Taxonomy" id="1433469"/>
    <lineage>
        <taxon>Eukaryota</taxon>
        <taxon>Fungi</taxon>
        <taxon>Fungi incertae sedis</taxon>
        <taxon>Mucoromycota</taxon>
        <taxon>Glomeromycotina</taxon>
        <taxon>Glomeromycetes</taxon>
        <taxon>Diversisporales</taxon>
        <taxon>Gigasporaceae</taxon>
        <taxon>Cetraspora</taxon>
    </lineage>
</organism>
<accession>A0ACA9KBI6</accession>
<dbReference type="EMBL" id="CAJVPW010000706">
    <property type="protein sequence ID" value="CAG8463171.1"/>
    <property type="molecule type" value="Genomic_DNA"/>
</dbReference>
<dbReference type="Proteomes" id="UP000789366">
    <property type="component" value="Unassembled WGS sequence"/>
</dbReference>
<comment type="caution">
    <text evidence="1">The sequence shown here is derived from an EMBL/GenBank/DDBJ whole genome shotgun (WGS) entry which is preliminary data.</text>
</comment>
<evidence type="ECO:0000313" key="2">
    <source>
        <dbReference type="Proteomes" id="UP000789366"/>
    </source>
</evidence>
<protein>
    <submittedName>
        <fullName evidence="1">12130_t:CDS:1</fullName>
    </submittedName>
</protein>
<proteinExistence type="predicted"/>
<gene>
    <name evidence="1" type="ORF">SPELUC_LOCUS1351</name>
</gene>
<evidence type="ECO:0000313" key="1">
    <source>
        <dbReference type="EMBL" id="CAG8463171.1"/>
    </source>
</evidence>
<keyword evidence="2" id="KW-1185">Reference proteome</keyword>
<name>A0ACA9KBI6_9GLOM</name>
<sequence length="579" mass="66895">MSPQRKFGRKKTSIWQWFSEVTCEEIHQDERNNIENILANASTKKTKNLQKNNSLPQASVNRQLLKALISANAPLSFIEDPEVIKLFQMLNPRYKLPSRKWLSTSVLDKIHKNVQCGIQHFISDSMFLTLSGDGWTNVSKNSDNIFAIYREIGMSLGLNKWTTFISDSGSDFKKAQRLIREEKEVSKIESGRVLTIPCMAHQTNLLVKKIVESIYFTPVIKKMLVIINHFRNSNLALSKLRELAGNATLKPQYPCITRWTTFTKSAKTILEIKTNLKVIALIHTSYLISLLKPYDCVIKILEMERATLGQVAASWVWLHGVINKSSLTNNDFKDSLIIEIDNRWQKIFNPVFLITWFLYPYHHGEGLNLTWHLYVQEAAYGLFCTFYPDHNQDQFIDEWLNYSNQEGPFSASSVKNPSFTKFPLRYWHTMLNATPNLSEFACRHLSIPPNSATSERVWSLLGNIHMERRNRLSPVRAAKMAQISWYISQKSKQNEKKSQPSEKTSNEIESNISDDDNYIDSSDDIDEFMVNLNQISEKLIDDIHVLDVNNEEIIPALKDVFDYKAVEKTLNFYINQSYV</sequence>
<reference evidence="1" key="1">
    <citation type="submission" date="2021-06" db="EMBL/GenBank/DDBJ databases">
        <authorList>
            <person name="Kallberg Y."/>
            <person name="Tangrot J."/>
            <person name="Rosling A."/>
        </authorList>
    </citation>
    <scope>NUCLEOTIDE SEQUENCE</scope>
    <source>
        <strain evidence="1">28 12/20/2015</strain>
    </source>
</reference>